<evidence type="ECO:0000313" key="2">
    <source>
        <dbReference type="EMBL" id="MFC0272368.1"/>
    </source>
</evidence>
<reference evidence="2 3" key="1">
    <citation type="submission" date="2024-09" db="EMBL/GenBank/DDBJ databases">
        <authorList>
            <person name="Sun Q."/>
            <person name="Mori K."/>
        </authorList>
    </citation>
    <scope>NUCLEOTIDE SEQUENCE [LARGE SCALE GENOMIC DNA]</scope>
    <source>
        <strain evidence="2 3">CCM 7228</strain>
    </source>
</reference>
<dbReference type="Proteomes" id="UP001589854">
    <property type="component" value="Unassembled WGS sequence"/>
</dbReference>
<organism evidence="2 3">
    <name type="scientific">Metabacillus herbersteinensis</name>
    <dbReference type="NCBI Taxonomy" id="283816"/>
    <lineage>
        <taxon>Bacteria</taxon>
        <taxon>Bacillati</taxon>
        <taxon>Bacillota</taxon>
        <taxon>Bacilli</taxon>
        <taxon>Bacillales</taxon>
        <taxon>Bacillaceae</taxon>
        <taxon>Metabacillus</taxon>
    </lineage>
</organism>
<keyword evidence="3" id="KW-1185">Reference proteome</keyword>
<name>A0ABV6GFX9_9BACI</name>
<evidence type="ECO:0000259" key="1">
    <source>
        <dbReference type="Pfam" id="PF03446"/>
    </source>
</evidence>
<dbReference type="InterPro" id="IPR006115">
    <property type="entry name" value="6PGDH_NADP-bd"/>
</dbReference>
<dbReference type="Gene3D" id="3.40.50.720">
    <property type="entry name" value="NAD(P)-binding Rossmann-like Domain"/>
    <property type="match status" value="1"/>
</dbReference>
<dbReference type="InterPro" id="IPR036291">
    <property type="entry name" value="NAD(P)-bd_dom_sf"/>
</dbReference>
<dbReference type="SUPFAM" id="SSF48179">
    <property type="entry name" value="6-phosphogluconate dehydrogenase C-terminal domain-like"/>
    <property type="match status" value="1"/>
</dbReference>
<feature type="domain" description="6-phosphogluconate dehydrogenase NADP-binding" evidence="1">
    <location>
        <begin position="6"/>
        <end position="144"/>
    </location>
</feature>
<dbReference type="InterPro" id="IPR013328">
    <property type="entry name" value="6PGD_dom2"/>
</dbReference>
<dbReference type="Gene3D" id="1.10.1040.10">
    <property type="entry name" value="N-(1-d-carboxylethyl)-l-norvaline Dehydrogenase, domain 2"/>
    <property type="match status" value="1"/>
</dbReference>
<dbReference type="SUPFAM" id="SSF51735">
    <property type="entry name" value="NAD(P)-binding Rossmann-fold domains"/>
    <property type="match status" value="1"/>
</dbReference>
<protein>
    <submittedName>
        <fullName evidence="2">NAD(P)-binding domain-containing protein</fullName>
    </submittedName>
</protein>
<dbReference type="EMBL" id="JBHLVO010000010">
    <property type="protein sequence ID" value="MFC0272368.1"/>
    <property type="molecule type" value="Genomic_DNA"/>
</dbReference>
<sequence>MDKNLNIGIIGYGEVGRIFIEGLLNTNNTLFVYDILLANQENKNPKMSEDPNIHFKPTIDSLASTCDLIFSLVNSGSAFNVAEAISKCIKKNAILIDLTTSTPQVKKKSEELITIQGARYIDAAIMGTVVTEKFNVPIIIGGDDSGEITIYLKELGFNCVNLDLPNGSAASIKLLRSVFMKGLEALILETMIVSKHHDVLEEVMNSISTTMENNKFSTFSKALFDTHHIHKVRRFKEVTDSCKVIEEAKITPYVTEGVKKFFSNSIQLELEGDLIKRGSIDEILSVYEKNSLLEV</sequence>
<evidence type="ECO:0000313" key="3">
    <source>
        <dbReference type="Proteomes" id="UP001589854"/>
    </source>
</evidence>
<dbReference type="Pfam" id="PF03446">
    <property type="entry name" value="NAD_binding_2"/>
    <property type="match status" value="1"/>
</dbReference>
<dbReference type="InterPro" id="IPR051265">
    <property type="entry name" value="HIBADH-related_NP60_sf"/>
</dbReference>
<dbReference type="PANTHER" id="PTHR43580:SF2">
    <property type="entry name" value="CYTOKINE-LIKE NUCLEAR FACTOR N-PAC"/>
    <property type="match status" value="1"/>
</dbReference>
<accession>A0ABV6GFX9</accession>
<dbReference type="PANTHER" id="PTHR43580">
    <property type="entry name" value="OXIDOREDUCTASE GLYR1-RELATED"/>
    <property type="match status" value="1"/>
</dbReference>
<comment type="caution">
    <text evidence="2">The sequence shown here is derived from an EMBL/GenBank/DDBJ whole genome shotgun (WGS) entry which is preliminary data.</text>
</comment>
<gene>
    <name evidence="2" type="ORF">ACFFIX_13080</name>
</gene>
<proteinExistence type="predicted"/>
<dbReference type="InterPro" id="IPR008927">
    <property type="entry name" value="6-PGluconate_DH-like_C_sf"/>
</dbReference>